<keyword evidence="1" id="KW-0175">Coiled coil</keyword>
<keyword evidence="3" id="KW-1185">Reference proteome</keyword>
<evidence type="ECO:0000256" key="1">
    <source>
        <dbReference type="SAM" id="Coils"/>
    </source>
</evidence>
<reference evidence="2" key="2">
    <citation type="submission" date="2015-06" db="UniProtKB">
        <authorList>
            <consortium name="EnsemblPlants"/>
        </authorList>
    </citation>
    <scope>IDENTIFICATION</scope>
    <source>
        <strain evidence="2">DM1-3 516 R44</strain>
    </source>
</reference>
<evidence type="ECO:0000313" key="2">
    <source>
        <dbReference type="EnsemblPlants" id="PGSC0003DMT400035434"/>
    </source>
</evidence>
<evidence type="ECO:0000313" key="3">
    <source>
        <dbReference type="Proteomes" id="UP000011115"/>
    </source>
</evidence>
<dbReference type="Gramene" id="PGSC0003DMT400035434">
    <property type="protein sequence ID" value="PGSC0003DMT400035434"/>
    <property type="gene ID" value="PGSC0003DMG400013614"/>
</dbReference>
<name>M1B289_SOLTU</name>
<dbReference type="AlphaFoldDB" id="M1B289"/>
<reference evidence="3" key="1">
    <citation type="journal article" date="2011" name="Nature">
        <title>Genome sequence and analysis of the tuber crop potato.</title>
        <authorList>
            <consortium name="The Potato Genome Sequencing Consortium"/>
        </authorList>
    </citation>
    <scope>NUCLEOTIDE SEQUENCE [LARGE SCALE GENOMIC DNA]</scope>
    <source>
        <strain evidence="3">cv. DM1-3 516 R44</strain>
    </source>
</reference>
<dbReference type="EnsemblPlants" id="PGSC0003DMT400035434">
    <property type="protein sequence ID" value="PGSC0003DMT400035434"/>
    <property type="gene ID" value="PGSC0003DMG400013614"/>
</dbReference>
<sequence length="111" mass="12476">MWSQVADLLEQHASLKRELTYLAMILNDKEVEISQLKTQLQKAISKGPGTTVVDGKEVELLRAENKQLLKTNASLVEEVKALNKQIIQAHVVANERMFLLMRTLIPPLSPS</sequence>
<dbReference type="Proteomes" id="UP000011115">
    <property type="component" value="Unassembled WGS sequence"/>
</dbReference>
<organism evidence="2 3">
    <name type="scientific">Solanum tuberosum</name>
    <name type="common">Potato</name>
    <dbReference type="NCBI Taxonomy" id="4113"/>
    <lineage>
        <taxon>Eukaryota</taxon>
        <taxon>Viridiplantae</taxon>
        <taxon>Streptophyta</taxon>
        <taxon>Embryophyta</taxon>
        <taxon>Tracheophyta</taxon>
        <taxon>Spermatophyta</taxon>
        <taxon>Magnoliopsida</taxon>
        <taxon>eudicotyledons</taxon>
        <taxon>Gunneridae</taxon>
        <taxon>Pentapetalae</taxon>
        <taxon>asterids</taxon>
        <taxon>lamiids</taxon>
        <taxon>Solanales</taxon>
        <taxon>Solanaceae</taxon>
        <taxon>Solanoideae</taxon>
        <taxon>Solaneae</taxon>
        <taxon>Solanum</taxon>
    </lineage>
</organism>
<dbReference type="HOGENOM" id="CLU_2162875_0_0_1"/>
<proteinExistence type="predicted"/>
<dbReference type="InParanoid" id="M1B289"/>
<accession>M1B289</accession>
<protein>
    <submittedName>
        <fullName evidence="2">Uncharacterized protein</fullName>
    </submittedName>
</protein>
<dbReference type="PaxDb" id="4113-PGSC0003DMT400035434"/>
<feature type="coiled-coil region" evidence="1">
    <location>
        <begin position="26"/>
        <end position="85"/>
    </location>
</feature>